<name>A0ABQ8I882_9ROSI</name>
<keyword evidence="6" id="KW-0805">Transcription regulation</keyword>
<evidence type="ECO:0000256" key="3">
    <source>
        <dbReference type="ARBA" id="ARBA00022723"/>
    </source>
</evidence>
<evidence type="ECO:0000256" key="7">
    <source>
        <dbReference type="ARBA" id="ARBA00023125"/>
    </source>
</evidence>
<keyword evidence="4 10" id="KW-0863">Zinc-finger</keyword>
<protein>
    <recommendedName>
        <fullName evidence="11">BED-type domain-containing protein</fullName>
    </recommendedName>
</protein>
<dbReference type="Pfam" id="PF14372">
    <property type="entry name" value="hAT-like_RNase-H"/>
    <property type="match status" value="1"/>
</dbReference>
<dbReference type="Pfam" id="PF02892">
    <property type="entry name" value="zf-BED"/>
    <property type="match status" value="1"/>
</dbReference>
<evidence type="ECO:0000256" key="5">
    <source>
        <dbReference type="ARBA" id="ARBA00022833"/>
    </source>
</evidence>
<dbReference type="SUPFAM" id="SSF57667">
    <property type="entry name" value="beta-beta-alpha zinc fingers"/>
    <property type="match status" value="1"/>
</dbReference>
<proteinExistence type="predicted"/>
<evidence type="ECO:0000256" key="10">
    <source>
        <dbReference type="PROSITE-ProRule" id="PRU00027"/>
    </source>
</evidence>
<feature type="domain" description="BED-type" evidence="11">
    <location>
        <begin position="72"/>
        <end position="136"/>
    </location>
</feature>
<comment type="subunit">
    <text evidence="2">Homodimer.</text>
</comment>
<dbReference type="SUPFAM" id="SSF53098">
    <property type="entry name" value="Ribonuclease H-like"/>
    <property type="match status" value="2"/>
</dbReference>
<evidence type="ECO:0000313" key="12">
    <source>
        <dbReference type="EMBL" id="KAH7572845.1"/>
    </source>
</evidence>
<keyword evidence="13" id="KW-1185">Reference proteome</keyword>
<dbReference type="PANTHER" id="PTHR46481:SF10">
    <property type="entry name" value="ZINC FINGER BED DOMAIN-CONTAINING PROTEIN 39"/>
    <property type="match status" value="1"/>
</dbReference>
<evidence type="ECO:0000259" key="11">
    <source>
        <dbReference type="PROSITE" id="PS50808"/>
    </source>
</evidence>
<comment type="subcellular location">
    <subcellularLocation>
        <location evidence="1">Nucleus</location>
    </subcellularLocation>
</comment>
<dbReference type="InterPro" id="IPR052035">
    <property type="entry name" value="ZnF_BED_domain_contain"/>
</dbReference>
<keyword evidence="5" id="KW-0862">Zinc</keyword>
<keyword evidence="8" id="KW-0804">Transcription</keyword>
<evidence type="ECO:0000256" key="2">
    <source>
        <dbReference type="ARBA" id="ARBA00011738"/>
    </source>
</evidence>
<reference evidence="12 13" key="1">
    <citation type="submission" date="2021-02" db="EMBL/GenBank/DDBJ databases">
        <title>Plant Genome Project.</title>
        <authorList>
            <person name="Zhang R.-G."/>
        </authorList>
    </citation>
    <scope>NUCLEOTIDE SEQUENCE [LARGE SCALE GENOMIC DNA]</scope>
    <source>
        <tissue evidence="12">Leaves</tissue>
    </source>
</reference>
<dbReference type="PROSITE" id="PS50808">
    <property type="entry name" value="ZF_BED"/>
    <property type="match status" value="1"/>
</dbReference>
<evidence type="ECO:0000256" key="4">
    <source>
        <dbReference type="ARBA" id="ARBA00022771"/>
    </source>
</evidence>
<dbReference type="Proteomes" id="UP000827721">
    <property type="component" value="Unassembled WGS sequence"/>
</dbReference>
<dbReference type="EMBL" id="JAFEMO010000003">
    <property type="protein sequence ID" value="KAH7572845.1"/>
    <property type="molecule type" value="Genomic_DNA"/>
</dbReference>
<keyword evidence="7" id="KW-0238">DNA-binding</keyword>
<keyword evidence="9" id="KW-0539">Nucleus</keyword>
<dbReference type="InterPro" id="IPR025525">
    <property type="entry name" value="hAT-like_transposase_RNase-H"/>
</dbReference>
<dbReference type="InterPro" id="IPR008906">
    <property type="entry name" value="HATC_C_dom"/>
</dbReference>
<dbReference type="Pfam" id="PF05699">
    <property type="entry name" value="Dimer_Tnp_hAT"/>
    <property type="match status" value="2"/>
</dbReference>
<evidence type="ECO:0000256" key="9">
    <source>
        <dbReference type="ARBA" id="ARBA00023242"/>
    </source>
</evidence>
<dbReference type="InterPro" id="IPR036236">
    <property type="entry name" value="Znf_C2H2_sf"/>
</dbReference>
<organism evidence="12 13">
    <name type="scientific">Xanthoceras sorbifolium</name>
    <dbReference type="NCBI Taxonomy" id="99658"/>
    <lineage>
        <taxon>Eukaryota</taxon>
        <taxon>Viridiplantae</taxon>
        <taxon>Streptophyta</taxon>
        <taxon>Embryophyta</taxon>
        <taxon>Tracheophyta</taxon>
        <taxon>Spermatophyta</taxon>
        <taxon>Magnoliopsida</taxon>
        <taxon>eudicotyledons</taxon>
        <taxon>Gunneridae</taxon>
        <taxon>Pentapetalae</taxon>
        <taxon>rosids</taxon>
        <taxon>malvids</taxon>
        <taxon>Sapindales</taxon>
        <taxon>Sapindaceae</taxon>
        <taxon>Xanthoceroideae</taxon>
        <taxon>Xanthoceras</taxon>
    </lineage>
</organism>
<evidence type="ECO:0000256" key="6">
    <source>
        <dbReference type="ARBA" id="ARBA00023015"/>
    </source>
</evidence>
<gene>
    <name evidence="12" type="ORF">JRO89_XS03G0023400</name>
</gene>
<comment type="caution">
    <text evidence="12">The sequence shown here is derived from an EMBL/GenBank/DDBJ whole genome shotgun (WGS) entry which is preliminary data.</text>
</comment>
<dbReference type="InterPro" id="IPR012337">
    <property type="entry name" value="RNaseH-like_sf"/>
</dbReference>
<dbReference type="PANTHER" id="PTHR46481">
    <property type="entry name" value="ZINC FINGER BED DOMAIN-CONTAINING PROTEIN 4"/>
    <property type="match status" value="1"/>
</dbReference>
<dbReference type="InterPro" id="IPR003656">
    <property type="entry name" value="Znf_BED"/>
</dbReference>
<evidence type="ECO:0000256" key="1">
    <source>
        <dbReference type="ARBA" id="ARBA00004123"/>
    </source>
</evidence>
<accession>A0ABQ8I882</accession>
<evidence type="ECO:0000313" key="13">
    <source>
        <dbReference type="Proteomes" id="UP000827721"/>
    </source>
</evidence>
<dbReference type="SMART" id="SM00614">
    <property type="entry name" value="ZnF_BED"/>
    <property type="match status" value="1"/>
</dbReference>
<sequence>MGIGSSLPEKSLAFIYLSCDYPYVVDDLHEWPFPQEVPVQNDGAPEPAQIDHDDMVSPVVEFSSPVLPKRRKLVSKVWGVFTKVKGNDGMEWAICKHCNKTYDGSSKKGTSNLLKHMEKCPKGTNGDGHKLEKSGMTAPVVNNERNSFYQECNRLDVARMIIMYGCPWSVVEQDLLENSVNDMQPVCKLQSQNNFKADVLRIYRKEKEKLCRSFNKASGLFSFTINLWRHDCEIMYCCLTLHFINDDWELKKNVLAFKRVELGKSYWDLFRTFRSILLDWNINKNVCSVTAQNSEEDDKIVGAMKAWLAYQNSLPFKGKLFHVSCFVNILDLLLEVGFQEVRDVFHKIRRCISYVHSTPDNTLNFRIAADYVRSEGKEVICEDISVSCTLNVQLLERVLGFRDAFDKLQIIDSSFTSNPLVEEWDKATRICECLKVIDEAISSFSGSRCLTANLYFPKACNIYRNLCEWEKIGNSNVHLMASKMKMKFHMFWSKCNLVLAIAVILDPRFKFDIVERWYEKIYGQDAEKHCAGIRDTLTEVYYEYAGGSNNLVSSASLSGNGSSSATSFDTDDMLDPLGMPCTFSHDADDEKTQKSELERYLEEPNFRLVKEFDILNWWHVNTPNFPILSKVAGDFLAIPMSAALSNPTFNADVMKIDPTSTDLDSDIMEALICAQDWLQITKSIPPKIHHRMQKENQCHLVLVIAVVLDPRFKFDFVKSWGLKNSTSSSSPSLFADASTLNNTDYNMLGHLGMPLLTTSQGSDSGKSQKSELDRYLEEPKFRLVQEFDILSWWCVNTPNFPTLANMARDFLAIPISAALANPIFISDVLKIDPVSSDLDSEIMEALICVPDWLQIPEK</sequence>
<keyword evidence="3" id="KW-0479">Metal-binding</keyword>
<evidence type="ECO:0000256" key="8">
    <source>
        <dbReference type="ARBA" id="ARBA00023163"/>
    </source>
</evidence>